<feature type="transmembrane region" description="Helical" evidence="1">
    <location>
        <begin position="34"/>
        <end position="53"/>
    </location>
</feature>
<name>A0A653MC03_BACAB</name>
<dbReference type="Proteomes" id="UP000433089">
    <property type="component" value="Unassembled WGS sequence"/>
</dbReference>
<gene>
    <name evidence="2" type="ORF">BACI348_30044</name>
</gene>
<proteinExistence type="predicted"/>
<keyword evidence="1" id="KW-0812">Transmembrane</keyword>
<keyword evidence="1" id="KW-0472">Membrane</keyword>
<evidence type="ECO:0000256" key="1">
    <source>
        <dbReference type="SAM" id="Phobius"/>
    </source>
</evidence>
<evidence type="ECO:0000313" key="3">
    <source>
        <dbReference type="Proteomes" id="UP000433089"/>
    </source>
</evidence>
<reference evidence="2 3" key="1">
    <citation type="submission" date="2019-10" db="EMBL/GenBank/DDBJ databases">
        <authorList>
            <person name="Karimi E."/>
        </authorList>
    </citation>
    <scope>NUCLEOTIDE SEQUENCE [LARGE SCALE GENOMIC DNA]</scope>
    <source>
        <strain evidence="2">Bacillus sp. 348</strain>
    </source>
</reference>
<keyword evidence="1" id="KW-1133">Transmembrane helix</keyword>
<dbReference type="EMBL" id="CABWLH010000008">
    <property type="protein sequence ID" value="VXB02390.1"/>
    <property type="molecule type" value="Genomic_DNA"/>
</dbReference>
<feature type="transmembrane region" description="Helical" evidence="1">
    <location>
        <begin position="7"/>
        <end position="28"/>
    </location>
</feature>
<dbReference type="AlphaFoldDB" id="A0A653MC03"/>
<dbReference type="RefSeq" id="WP_159159422.1">
    <property type="nucleotide sequence ID" value="NZ_CP054136.1"/>
</dbReference>
<organism evidence="2 3">
    <name type="scientific">Bacillus altitudinis</name>
    <dbReference type="NCBI Taxonomy" id="293387"/>
    <lineage>
        <taxon>Bacteria</taxon>
        <taxon>Bacillati</taxon>
        <taxon>Bacillota</taxon>
        <taxon>Bacilli</taxon>
        <taxon>Bacillales</taxon>
        <taxon>Bacillaceae</taxon>
        <taxon>Bacillus</taxon>
    </lineage>
</organism>
<feature type="transmembrane region" description="Helical" evidence="1">
    <location>
        <begin position="65"/>
        <end position="85"/>
    </location>
</feature>
<evidence type="ECO:0008006" key="4">
    <source>
        <dbReference type="Google" id="ProtNLM"/>
    </source>
</evidence>
<feature type="transmembrane region" description="Helical" evidence="1">
    <location>
        <begin position="91"/>
        <end position="112"/>
    </location>
</feature>
<evidence type="ECO:0000313" key="2">
    <source>
        <dbReference type="EMBL" id="VXB02390.1"/>
    </source>
</evidence>
<sequence length="136" mass="15957">MKRYITNLLITFCMIFTALVLIYCFTFGTMPIYILQAIMFSSFFSSALTFLLYPKQTYSHKRILFQQILYIVLVMCMIMTTIMIVSGEISTLSFIVNFLVVMALFFVIKYILYKKDQATAEEINDLLQQRKKRTTS</sequence>
<protein>
    <recommendedName>
        <fullName evidence="4">DUF3021 domain-containing protein</fullName>
    </recommendedName>
</protein>
<accession>A0A653MC03</accession>